<proteinExistence type="predicted"/>
<evidence type="ECO:0000313" key="1">
    <source>
        <dbReference type="EMBL" id="PIT95351.1"/>
    </source>
</evidence>
<name>A0A2M6WRC5_9BACT</name>
<sequence length="62" mass="7223">MNEIGRIEHIKYSFQALNGVGEKSGSGGVNTYQTNGQYRHNRHDNYFVVIFVFHKVKINRRP</sequence>
<organism evidence="1 2">
    <name type="scientific">Candidatus Falkowbacteria bacterium CG10_big_fil_rev_8_21_14_0_10_39_9</name>
    <dbReference type="NCBI Taxonomy" id="1974566"/>
    <lineage>
        <taxon>Bacteria</taxon>
        <taxon>Candidatus Falkowiibacteriota</taxon>
    </lineage>
</organism>
<gene>
    <name evidence="1" type="ORF">COT98_00190</name>
</gene>
<evidence type="ECO:0000313" key="2">
    <source>
        <dbReference type="Proteomes" id="UP000228900"/>
    </source>
</evidence>
<dbReference type="Proteomes" id="UP000228900">
    <property type="component" value="Unassembled WGS sequence"/>
</dbReference>
<dbReference type="AlphaFoldDB" id="A0A2M6WRC5"/>
<protein>
    <submittedName>
        <fullName evidence="1">Uncharacterized protein</fullName>
    </submittedName>
</protein>
<comment type="caution">
    <text evidence="1">The sequence shown here is derived from an EMBL/GenBank/DDBJ whole genome shotgun (WGS) entry which is preliminary data.</text>
</comment>
<accession>A0A2M6WRC5</accession>
<reference evidence="2" key="1">
    <citation type="submission" date="2017-09" db="EMBL/GenBank/DDBJ databases">
        <title>Depth-based differentiation of microbial function through sediment-hosted aquifers and enrichment of novel symbionts in the deep terrestrial subsurface.</title>
        <authorList>
            <person name="Probst A.J."/>
            <person name="Ladd B."/>
            <person name="Jarett J.K."/>
            <person name="Geller-Mcgrath D.E."/>
            <person name="Sieber C.M.K."/>
            <person name="Emerson J.B."/>
            <person name="Anantharaman K."/>
            <person name="Thomas B.C."/>
            <person name="Malmstrom R."/>
            <person name="Stieglmeier M."/>
            <person name="Klingl A."/>
            <person name="Woyke T."/>
            <person name="Ryan C.M."/>
            <person name="Banfield J.F."/>
        </authorList>
    </citation>
    <scope>NUCLEOTIDE SEQUENCE [LARGE SCALE GENOMIC DNA]</scope>
</reference>
<dbReference type="EMBL" id="PFAQ01000004">
    <property type="protein sequence ID" value="PIT95351.1"/>
    <property type="molecule type" value="Genomic_DNA"/>
</dbReference>